<evidence type="ECO:0008006" key="4">
    <source>
        <dbReference type="Google" id="ProtNLM"/>
    </source>
</evidence>
<dbReference type="RefSeq" id="WP_055258742.1">
    <property type="nucleotide sequence ID" value="NZ_CABIXL010000004.1"/>
</dbReference>
<feature type="region of interest" description="Disordered" evidence="1">
    <location>
        <begin position="150"/>
        <end position="186"/>
    </location>
</feature>
<dbReference type="Proteomes" id="UP000095488">
    <property type="component" value="Unassembled WGS sequence"/>
</dbReference>
<feature type="compositionally biased region" description="Basic and acidic residues" evidence="1">
    <location>
        <begin position="151"/>
        <end position="186"/>
    </location>
</feature>
<sequence length="575" mass="64747">MASNKLYRSFIILQEDERGHSISNDKPLSGYAKIEAKGEKCKIAFYAQNLKSADEKCHMALVCSKKDGNFILDLGLMNINSQGKAEASLECGTNNIGNLDVSYDKIIGAVVYKEIGGKVIYLMCGFLNGQQPKDNWKVYNILSKHGLIKKSKNDGSKKNEEKHNTNNKVEKENNEQRTVEQGIEREDTDIRLNSETRTENIDNLLDENVSEDIELNSAQVNDDILDEDINENESRFDEYENLIEARINGGNYEREADESYSELESQREIEVIKLDNNIVEDGVMNEKTTRGDIQEDVYYEKLQGSEQNSVSSQGITGIQSSMGVTGLNGTTGVQSSMSVTGVQSSMGITGLNGVQGVTGTQQDQGMQQGQSTVTQWSTGSQGVTGTQSAQGVQMETPQQGTMHAGYRAWQEETKQSKSTQDEKTRDDVFEDVEEEFELTGSTAEFFSSVVDDFEYTRGFAKDVKKCKWYKVKVDNFDVLCNMSNYNKYTVAYYPMINYYPYICRKGYFMIGFKYDENGVVKYVTYAIPGYKDKKDQPYGGKTGFVTWCPEFKNSVDGHWIMFYDFQASKVLVPIV</sequence>
<evidence type="ECO:0000313" key="2">
    <source>
        <dbReference type="EMBL" id="CUN86326.1"/>
    </source>
</evidence>
<gene>
    <name evidence="2" type="ORF">ERS852473_01271</name>
</gene>
<reference evidence="2 3" key="1">
    <citation type="submission" date="2015-09" db="EMBL/GenBank/DDBJ databases">
        <authorList>
            <consortium name="Pathogen Informatics"/>
            <person name="Wu L."/>
            <person name="Ma J."/>
        </authorList>
    </citation>
    <scope>NUCLEOTIDE SEQUENCE [LARGE SCALE GENOMIC DNA]</scope>
    <source>
        <strain evidence="2 3">2789STDY5834858</strain>
    </source>
</reference>
<comment type="caution">
    <text evidence="2">The sequence shown here is derived from an EMBL/GenBank/DDBJ whole genome shotgun (WGS) entry which is preliminary data.</text>
</comment>
<keyword evidence="3" id="KW-1185">Reference proteome</keyword>
<evidence type="ECO:0000313" key="3">
    <source>
        <dbReference type="Proteomes" id="UP000095488"/>
    </source>
</evidence>
<name>A0ABP2AV50_SARVE</name>
<organism evidence="2 3">
    <name type="scientific">Sarcina ventriculi</name>
    <name type="common">Clostridium ventriculi</name>
    <dbReference type="NCBI Taxonomy" id="1267"/>
    <lineage>
        <taxon>Bacteria</taxon>
        <taxon>Bacillati</taxon>
        <taxon>Bacillota</taxon>
        <taxon>Clostridia</taxon>
        <taxon>Eubacteriales</taxon>
        <taxon>Clostridiaceae</taxon>
        <taxon>Sarcina</taxon>
    </lineage>
</organism>
<dbReference type="EMBL" id="CYZR01000004">
    <property type="protein sequence ID" value="CUN86326.1"/>
    <property type="molecule type" value="Genomic_DNA"/>
</dbReference>
<accession>A0ABP2AV50</accession>
<proteinExistence type="predicted"/>
<evidence type="ECO:0000256" key="1">
    <source>
        <dbReference type="SAM" id="MobiDB-lite"/>
    </source>
</evidence>
<protein>
    <recommendedName>
        <fullName evidence="4">Transmembrane protein</fullName>
    </recommendedName>
</protein>